<dbReference type="PRINTS" id="PR00080">
    <property type="entry name" value="SDRFAMILY"/>
</dbReference>
<dbReference type="InterPro" id="IPR036291">
    <property type="entry name" value="NAD(P)-bd_dom_sf"/>
</dbReference>
<comment type="caution">
    <text evidence="4">The sequence shown here is derived from an EMBL/GenBank/DDBJ whole genome shotgun (WGS) entry which is preliminary data.</text>
</comment>
<feature type="region of interest" description="Disordered" evidence="3">
    <location>
        <begin position="260"/>
        <end position="281"/>
    </location>
</feature>
<dbReference type="GO" id="GO:0016491">
    <property type="term" value="F:oxidoreductase activity"/>
    <property type="evidence" value="ECO:0007669"/>
    <property type="project" value="UniProtKB-KW"/>
</dbReference>
<keyword evidence="1" id="KW-0560">Oxidoreductase</keyword>
<dbReference type="SUPFAM" id="SSF51735">
    <property type="entry name" value="NAD(P)-binding Rossmann-fold domains"/>
    <property type="match status" value="1"/>
</dbReference>
<dbReference type="PANTHER" id="PTHR43157">
    <property type="entry name" value="PHOSPHATIDYLINOSITOL-GLYCAN BIOSYNTHESIS CLASS F PROTEIN-RELATED"/>
    <property type="match status" value="1"/>
</dbReference>
<proteinExistence type="inferred from homology"/>
<protein>
    <submittedName>
        <fullName evidence="4">NAD(P)-dependent dehydrogenase (Short-subunit alcohol dehydrogenase family)</fullName>
    </submittedName>
</protein>
<dbReference type="CDD" id="cd05327">
    <property type="entry name" value="retinol-DH_like_SDR_c_like"/>
    <property type="match status" value="1"/>
</dbReference>
<dbReference type="NCBIfam" id="NF004513">
    <property type="entry name" value="PRK05854.1"/>
    <property type="match status" value="1"/>
</dbReference>
<evidence type="ECO:0000313" key="5">
    <source>
        <dbReference type="Proteomes" id="UP000585437"/>
    </source>
</evidence>
<dbReference type="RefSeq" id="WP_184655765.1">
    <property type="nucleotide sequence ID" value="NZ_JACHBU010000009.1"/>
</dbReference>
<evidence type="ECO:0000256" key="2">
    <source>
        <dbReference type="RuleBase" id="RU000363"/>
    </source>
</evidence>
<evidence type="ECO:0000313" key="4">
    <source>
        <dbReference type="EMBL" id="MBB6510633.1"/>
    </source>
</evidence>
<keyword evidence="5" id="KW-1185">Reference proteome</keyword>
<gene>
    <name evidence="4" type="ORF">F4695_004024</name>
</gene>
<reference evidence="4 5" key="1">
    <citation type="submission" date="2020-08" db="EMBL/GenBank/DDBJ databases">
        <title>The Agave Microbiome: Exploring the role of microbial communities in plant adaptations to desert environments.</title>
        <authorList>
            <person name="Partida-Martinez L.P."/>
        </authorList>
    </citation>
    <scope>NUCLEOTIDE SEQUENCE [LARGE SCALE GENOMIC DNA]</scope>
    <source>
        <strain evidence="4 5">AS3.12</strain>
    </source>
</reference>
<dbReference type="InterPro" id="IPR002347">
    <property type="entry name" value="SDR_fam"/>
</dbReference>
<accession>A0A7X0MVS3</accession>
<dbReference type="AlphaFoldDB" id="A0A7X0MVS3"/>
<comment type="similarity">
    <text evidence="2">Belongs to the short-chain dehydrogenases/reductases (SDR) family.</text>
</comment>
<dbReference type="Gene3D" id="3.40.50.720">
    <property type="entry name" value="NAD(P)-binding Rossmann-like Domain"/>
    <property type="match status" value="1"/>
</dbReference>
<organism evidence="4 5">
    <name type="scientific">Rhizobium soli</name>
    <dbReference type="NCBI Taxonomy" id="424798"/>
    <lineage>
        <taxon>Bacteria</taxon>
        <taxon>Pseudomonadati</taxon>
        <taxon>Pseudomonadota</taxon>
        <taxon>Alphaproteobacteria</taxon>
        <taxon>Hyphomicrobiales</taxon>
        <taxon>Rhizobiaceae</taxon>
        <taxon>Rhizobium/Agrobacterium group</taxon>
        <taxon>Rhizobium</taxon>
    </lineage>
</organism>
<dbReference type="PANTHER" id="PTHR43157:SF31">
    <property type="entry name" value="PHOSPHATIDYLINOSITOL-GLYCAN BIOSYNTHESIS CLASS F PROTEIN"/>
    <property type="match status" value="1"/>
</dbReference>
<evidence type="ECO:0000256" key="3">
    <source>
        <dbReference type="SAM" id="MobiDB-lite"/>
    </source>
</evidence>
<dbReference type="EMBL" id="JACHBU010000009">
    <property type="protein sequence ID" value="MBB6510633.1"/>
    <property type="molecule type" value="Genomic_DNA"/>
</dbReference>
<evidence type="ECO:0000256" key="1">
    <source>
        <dbReference type="ARBA" id="ARBA00023002"/>
    </source>
</evidence>
<sequence>MRDRWTIENIPPQHGRTFIVTGTGGLGFEDALALARAGSDVIIAGRNAQKGNDAARRIKQNVPDAVVAFEPVDLGSLESIAAFGKRLRDSRDSIDVLINNAGVMTPPRRKTTTEGFELQFGTNHLGHFALTAHLLPLLRRGNEPRVISVSSVAARSGAINFEDLQAERGYKPMPVYAQSKLACLMFAFELQRRSDAHGWGITSIAAHPGVSRTDLLHNAPGRSSLMGLIRSYMWFLFQPAAQGALPTLFAATSPNARGGGYYGPNKLGETRGYPTDSKPPQRSLEAHVARRLWDVSESLTGVCFGEQPRSAATLPGESALIGSTEVRLAV</sequence>
<name>A0A7X0MVS3_9HYPH</name>
<dbReference type="Proteomes" id="UP000585437">
    <property type="component" value="Unassembled WGS sequence"/>
</dbReference>
<dbReference type="NCBIfam" id="NF004846">
    <property type="entry name" value="PRK06197.1"/>
    <property type="match status" value="1"/>
</dbReference>
<dbReference type="PRINTS" id="PR00081">
    <property type="entry name" value="GDHRDH"/>
</dbReference>
<dbReference type="Pfam" id="PF00106">
    <property type="entry name" value="adh_short"/>
    <property type="match status" value="1"/>
</dbReference>